<dbReference type="OrthoDB" id="9766909at2"/>
<proteinExistence type="inferred from homology"/>
<keyword evidence="33" id="KW-1185">Reference proteome</keyword>
<evidence type="ECO:0000256" key="18">
    <source>
        <dbReference type="ARBA" id="ARBA00022984"/>
    </source>
</evidence>
<dbReference type="GO" id="GO:0006508">
    <property type="term" value="P:proteolysis"/>
    <property type="evidence" value="ECO:0007669"/>
    <property type="project" value="UniProtKB-KW"/>
</dbReference>
<evidence type="ECO:0000256" key="15">
    <source>
        <dbReference type="ARBA" id="ARBA00022801"/>
    </source>
</evidence>
<dbReference type="PANTHER" id="PTHR32282">
    <property type="entry name" value="BINDING PROTEIN TRANSPEPTIDASE, PUTATIVE-RELATED"/>
    <property type="match status" value="1"/>
</dbReference>
<keyword evidence="14" id="KW-0812">Transmembrane</keyword>
<dbReference type="GO" id="GO:0009252">
    <property type="term" value="P:peptidoglycan biosynthetic process"/>
    <property type="evidence" value="ECO:0007669"/>
    <property type="project" value="UniProtKB-UniPathway"/>
</dbReference>
<feature type="domain" description="Glycosyl transferase family 51" evidence="30">
    <location>
        <begin position="59"/>
        <end position="234"/>
    </location>
</feature>
<dbReference type="Gene3D" id="3.40.710.10">
    <property type="entry name" value="DD-peptidase/beta-lactamase superfamily"/>
    <property type="match status" value="2"/>
</dbReference>
<organism evidence="32 33">
    <name type="scientific">Kushneria avicenniae</name>
    <dbReference type="NCBI Taxonomy" id="402385"/>
    <lineage>
        <taxon>Bacteria</taxon>
        <taxon>Pseudomonadati</taxon>
        <taxon>Pseudomonadota</taxon>
        <taxon>Gammaproteobacteria</taxon>
        <taxon>Oceanospirillales</taxon>
        <taxon>Halomonadaceae</taxon>
        <taxon>Kushneria</taxon>
    </lineage>
</organism>
<accession>A0A1I1I8C1</accession>
<dbReference type="Pfam" id="PF00912">
    <property type="entry name" value="Transgly"/>
    <property type="match status" value="1"/>
</dbReference>
<feature type="domain" description="Penicillin-binding protein transpeptidase" evidence="29">
    <location>
        <begin position="472"/>
        <end position="767"/>
    </location>
</feature>
<evidence type="ECO:0000259" key="30">
    <source>
        <dbReference type="Pfam" id="PF00912"/>
    </source>
</evidence>
<evidence type="ECO:0000256" key="13">
    <source>
        <dbReference type="ARBA" id="ARBA00022679"/>
    </source>
</evidence>
<dbReference type="GO" id="GO:0005886">
    <property type="term" value="C:plasma membrane"/>
    <property type="evidence" value="ECO:0007669"/>
    <property type="project" value="UniProtKB-SubCell"/>
</dbReference>
<dbReference type="GO" id="GO:0008955">
    <property type="term" value="F:peptidoglycan glycosyltransferase activity"/>
    <property type="evidence" value="ECO:0007669"/>
    <property type="project" value="UniProtKB-EC"/>
</dbReference>
<evidence type="ECO:0000256" key="10">
    <source>
        <dbReference type="ARBA" id="ARBA00022645"/>
    </source>
</evidence>
<keyword evidence="9" id="KW-0997">Cell inner membrane</keyword>
<comment type="catalytic activity">
    <reaction evidence="24">
        <text>Preferential cleavage: (Ac)2-L-Lys-D-Ala-|-D-Ala. Also transpeptidation of peptidyl-alanyl moieties that are N-acyl substituents of D-alanine.</text>
        <dbReference type="EC" id="3.4.16.4"/>
    </reaction>
</comment>
<keyword evidence="13" id="KW-0808">Transferase</keyword>
<keyword evidence="15" id="KW-0378">Hydrolase</keyword>
<comment type="similarity">
    <text evidence="4">In the C-terminal section; belongs to the transpeptidase family.</text>
</comment>
<dbReference type="RefSeq" id="WP_090131246.1">
    <property type="nucleotide sequence ID" value="NZ_FOLY01000002.1"/>
</dbReference>
<keyword evidence="18" id="KW-0573">Peptidoglycan synthesis</keyword>
<comment type="catalytic activity">
    <reaction evidence="26">
        <text>[GlcNAc-(1-&gt;4)-Mur2Ac(oyl-L-Ala-gamma-D-Glu-L-Lys-D-Ala-D-Ala)](n)-di-trans,octa-cis-undecaprenyl diphosphate + beta-D-GlcNAc-(1-&gt;4)-Mur2Ac(oyl-L-Ala-gamma-D-Glu-L-Lys-D-Ala-D-Ala)-di-trans,octa-cis-undecaprenyl diphosphate = [GlcNAc-(1-&gt;4)-Mur2Ac(oyl-L-Ala-gamma-D-Glu-L-Lys-D-Ala-D-Ala)](n+1)-di-trans,octa-cis-undecaprenyl diphosphate + di-trans,octa-cis-undecaprenyl diphosphate + H(+)</text>
        <dbReference type="Rhea" id="RHEA:23708"/>
        <dbReference type="Rhea" id="RHEA-COMP:9602"/>
        <dbReference type="Rhea" id="RHEA-COMP:9603"/>
        <dbReference type="ChEBI" id="CHEBI:15378"/>
        <dbReference type="ChEBI" id="CHEBI:58405"/>
        <dbReference type="ChEBI" id="CHEBI:60033"/>
        <dbReference type="ChEBI" id="CHEBI:78435"/>
        <dbReference type="EC" id="2.4.99.28"/>
    </reaction>
</comment>
<evidence type="ECO:0000256" key="5">
    <source>
        <dbReference type="ARBA" id="ARBA00007739"/>
    </source>
</evidence>
<evidence type="ECO:0000256" key="20">
    <source>
        <dbReference type="ARBA" id="ARBA00023136"/>
    </source>
</evidence>
<evidence type="ECO:0000256" key="14">
    <source>
        <dbReference type="ARBA" id="ARBA00022692"/>
    </source>
</evidence>
<evidence type="ECO:0000256" key="17">
    <source>
        <dbReference type="ARBA" id="ARBA00022968"/>
    </source>
</evidence>
<keyword evidence="10" id="KW-0121">Carboxypeptidase</keyword>
<evidence type="ECO:0000256" key="22">
    <source>
        <dbReference type="ARBA" id="ARBA00023268"/>
    </source>
</evidence>
<keyword evidence="12" id="KW-0328">Glycosyltransferase</keyword>
<comment type="function">
    <text evidence="1">Cell wall formation. Synthesis of cross-linked peptidoglycan from the lipid intermediates. The enzyme has a penicillin-insensitive transglycosylase N-terminal domain (formation of linear glycan strands) and a penicillin-sensitive transpeptidase C-terminal domain (cross-linking of the peptide subunits).</text>
</comment>
<dbReference type="Proteomes" id="UP000199046">
    <property type="component" value="Unassembled WGS sequence"/>
</dbReference>
<evidence type="ECO:0000313" key="33">
    <source>
        <dbReference type="Proteomes" id="UP000199046"/>
    </source>
</evidence>
<keyword evidence="23" id="KW-0961">Cell wall biogenesis/degradation</keyword>
<dbReference type="SUPFAM" id="SSF53955">
    <property type="entry name" value="Lysozyme-like"/>
    <property type="match status" value="1"/>
</dbReference>
<feature type="domain" description="Penicillin-binding protein OB-like" evidence="31">
    <location>
        <begin position="376"/>
        <end position="470"/>
    </location>
</feature>
<keyword evidence="8" id="KW-1003">Cell membrane</keyword>
<dbReference type="NCBIfam" id="TIGR02074">
    <property type="entry name" value="PBP_1a_fam"/>
    <property type="match status" value="1"/>
</dbReference>
<feature type="region of interest" description="Disordered" evidence="28">
    <location>
        <begin position="813"/>
        <end position="843"/>
    </location>
</feature>
<dbReference type="GO" id="GO:0046677">
    <property type="term" value="P:response to antibiotic"/>
    <property type="evidence" value="ECO:0007669"/>
    <property type="project" value="UniProtKB-KW"/>
</dbReference>
<keyword evidence="16" id="KW-0133">Cell shape</keyword>
<comment type="similarity">
    <text evidence="5">In the N-terminal section; belongs to the glycosyltransferase 51 family.</text>
</comment>
<dbReference type="GO" id="GO:0071555">
    <property type="term" value="P:cell wall organization"/>
    <property type="evidence" value="ECO:0007669"/>
    <property type="project" value="UniProtKB-KW"/>
</dbReference>
<keyword evidence="20" id="KW-0472">Membrane</keyword>
<dbReference type="GO" id="GO:0008360">
    <property type="term" value="P:regulation of cell shape"/>
    <property type="evidence" value="ECO:0007669"/>
    <property type="project" value="UniProtKB-KW"/>
</dbReference>
<evidence type="ECO:0000256" key="16">
    <source>
        <dbReference type="ARBA" id="ARBA00022960"/>
    </source>
</evidence>
<comment type="pathway">
    <text evidence="3">Cell wall biogenesis; peptidoglycan biosynthesis.</text>
</comment>
<dbReference type="InterPro" id="IPR012338">
    <property type="entry name" value="Beta-lactam/transpept-like"/>
</dbReference>
<evidence type="ECO:0000256" key="7">
    <source>
        <dbReference type="ARBA" id="ARBA00018638"/>
    </source>
</evidence>
<dbReference type="EC" id="2.4.99.28" evidence="25"/>
<dbReference type="SUPFAM" id="SSF56601">
    <property type="entry name" value="beta-lactamase/transpeptidase-like"/>
    <property type="match status" value="1"/>
</dbReference>
<protein>
    <recommendedName>
        <fullName evidence="7">Penicillin-binding protein 1A</fullName>
        <ecNumber evidence="25">2.4.99.28</ecNumber>
        <ecNumber evidence="6">3.4.16.4</ecNumber>
    </recommendedName>
</protein>
<dbReference type="InterPro" id="IPR001264">
    <property type="entry name" value="Glyco_trans_51"/>
</dbReference>
<evidence type="ECO:0000256" key="27">
    <source>
        <dbReference type="ARBA" id="ARBA00060592"/>
    </source>
</evidence>
<dbReference type="FunFam" id="1.10.3810.10:FF:000003">
    <property type="entry name" value="Penicillin-binding protein 1a"/>
    <property type="match status" value="1"/>
</dbReference>
<dbReference type="InterPro" id="IPR036950">
    <property type="entry name" value="PBP_transglycosylase"/>
</dbReference>
<sequence length="843" mass="92908">MTFIKRLVFHLFFLLLAITAGILLSVAGAALYFAPSLPDVHQLQDYQLEMPLRVYTSDDKLIGEFGSQRRQLVKGDEIPQNFINALLAAEDAGFYQHPGVDPRGLMRAALELGTSGRIRSGGSTITMQVARNYLLTLDQTFTRKIREILLSLQMEQILSKQQILELYVNKIYLGQGAYGVGAAAEAYFDKPLDQLSLPELATIAGLPKAPSSLNPISNPQRSLIRRNWVLLRMHQLGMIDQDTYQDAVQAPIETRRHHSQPDVQAPWVAEMARQYAVERFGDDAYTGNYRIVTTLDSRMQEAARNALINGLVDYDTRHGWRGAEQSDIPASLSEAQDRTDRAGLEEELSESPEVESTAREAAARSKTSVPGIDGDVSNWQRVLDATPRLGPLQPAIVIDTDGRTMRVLDDNDEVITIEWPGLEWAARYLSPRGRAAAPSSAGQIAKRGDLVRIMARTRGDGWRLAQMPQAEGALVSLDPQTGALKALQGGFSFASSKFNRVTQARRQPGSNFKPFIYLAALESGMTPATIVNDAPIVQAGIGNQDAWRPENSERSFGGPTRLRVGLYRSLNLVTIRTLQSIGLDSTIDFLVNMGFERNRLPHGLSLALGTAELTPLEIARGYAEIANGGFRIKPWFIERVSQGEDGHNLMEETNPPAACRDCDPMDATVTIDDRTYPIAERVASPESVYMLRTMMRDVIERGTGRAALSLNRDDIAGKTGTTNDQRDAWFSGFNNNVVTSVWVGKDTNETIAEYGAQAALPIWKDYMGTVLKGTPEAAPSAPDDIVTVRIDPDTGKRLHDEDGGGITEIFRKDNLPPYQQRSIRPELESESGSQGTGSYDAIF</sequence>
<dbReference type="AlphaFoldDB" id="A0A1I1I8C1"/>
<dbReference type="GO" id="GO:0008658">
    <property type="term" value="F:penicillin binding"/>
    <property type="evidence" value="ECO:0007669"/>
    <property type="project" value="InterPro"/>
</dbReference>
<dbReference type="UniPathway" id="UPA00219"/>
<dbReference type="InterPro" id="IPR001460">
    <property type="entry name" value="PCN-bd_Tpept"/>
</dbReference>
<reference evidence="33" key="1">
    <citation type="submission" date="2016-10" db="EMBL/GenBank/DDBJ databases">
        <authorList>
            <person name="Varghese N."/>
            <person name="Submissions S."/>
        </authorList>
    </citation>
    <scope>NUCLEOTIDE SEQUENCE [LARGE SCALE GENOMIC DNA]</scope>
    <source>
        <strain evidence="33">DSM 23439</strain>
    </source>
</reference>
<dbReference type="PANTHER" id="PTHR32282:SF27">
    <property type="entry name" value="PENICILLIN-BINDING PROTEIN 1A"/>
    <property type="match status" value="1"/>
</dbReference>
<evidence type="ECO:0000313" key="32">
    <source>
        <dbReference type="EMBL" id="SFC29470.1"/>
    </source>
</evidence>
<feature type="compositionally biased region" description="Basic and acidic residues" evidence="28">
    <location>
        <begin position="335"/>
        <end position="344"/>
    </location>
</feature>
<dbReference type="GO" id="GO:0009002">
    <property type="term" value="F:serine-type D-Ala-D-Ala carboxypeptidase activity"/>
    <property type="evidence" value="ECO:0007669"/>
    <property type="project" value="UniProtKB-EC"/>
</dbReference>
<evidence type="ECO:0000256" key="3">
    <source>
        <dbReference type="ARBA" id="ARBA00004752"/>
    </source>
</evidence>
<evidence type="ECO:0000256" key="26">
    <source>
        <dbReference type="ARBA" id="ARBA00049902"/>
    </source>
</evidence>
<evidence type="ECO:0000256" key="12">
    <source>
        <dbReference type="ARBA" id="ARBA00022676"/>
    </source>
</evidence>
<evidence type="ECO:0000259" key="29">
    <source>
        <dbReference type="Pfam" id="PF00905"/>
    </source>
</evidence>
<keyword evidence="11" id="KW-0645">Protease</keyword>
<dbReference type="InterPro" id="IPR050396">
    <property type="entry name" value="Glycosyltr_51/Transpeptidase"/>
</dbReference>
<dbReference type="Pfam" id="PF17092">
    <property type="entry name" value="PCB_OB"/>
    <property type="match status" value="1"/>
</dbReference>
<keyword evidence="19" id="KW-1133">Transmembrane helix</keyword>
<evidence type="ECO:0000256" key="24">
    <source>
        <dbReference type="ARBA" id="ARBA00034000"/>
    </source>
</evidence>
<evidence type="ECO:0000256" key="25">
    <source>
        <dbReference type="ARBA" id="ARBA00044770"/>
    </source>
</evidence>
<dbReference type="InterPro" id="IPR031376">
    <property type="entry name" value="PCB_OB"/>
</dbReference>
<evidence type="ECO:0000256" key="21">
    <source>
        <dbReference type="ARBA" id="ARBA00023251"/>
    </source>
</evidence>
<evidence type="ECO:0000259" key="31">
    <source>
        <dbReference type="Pfam" id="PF17092"/>
    </source>
</evidence>
<evidence type="ECO:0000256" key="9">
    <source>
        <dbReference type="ARBA" id="ARBA00022519"/>
    </source>
</evidence>
<dbReference type="EC" id="3.4.16.4" evidence="6"/>
<name>A0A1I1I8C1_9GAMM</name>
<evidence type="ECO:0000256" key="1">
    <source>
        <dbReference type="ARBA" id="ARBA00002624"/>
    </source>
</evidence>
<comment type="subcellular location">
    <subcellularLocation>
        <location evidence="2">Cell inner membrane</location>
        <topology evidence="2">Single-pass type II membrane protein</topology>
    </subcellularLocation>
</comment>
<gene>
    <name evidence="32" type="ORF">SAMN05421848_0922</name>
</gene>
<evidence type="ECO:0000256" key="23">
    <source>
        <dbReference type="ARBA" id="ARBA00023316"/>
    </source>
</evidence>
<evidence type="ECO:0000256" key="28">
    <source>
        <dbReference type="SAM" id="MobiDB-lite"/>
    </source>
</evidence>
<dbReference type="GO" id="GO:0030288">
    <property type="term" value="C:outer membrane-bounded periplasmic space"/>
    <property type="evidence" value="ECO:0007669"/>
    <property type="project" value="TreeGrafter"/>
</dbReference>
<evidence type="ECO:0000256" key="19">
    <source>
        <dbReference type="ARBA" id="ARBA00022989"/>
    </source>
</evidence>
<comment type="pathway">
    <text evidence="27">Glycan biosynthesis.</text>
</comment>
<evidence type="ECO:0000256" key="11">
    <source>
        <dbReference type="ARBA" id="ARBA00022670"/>
    </source>
</evidence>
<dbReference type="Pfam" id="PF00905">
    <property type="entry name" value="Transpeptidase"/>
    <property type="match status" value="1"/>
</dbReference>
<dbReference type="EMBL" id="FOLY01000002">
    <property type="protein sequence ID" value="SFC29470.1"/>
    <property type="molecule type" value="Genomic_DNA"/>
</dbReference>
<keyword evidence="22" id="KW-0511">Multifunctional enzyme</keyword>
<evidence type="ECO:0000256" key="2">
    <source>
        <dbReference type="ARBA" id="ARBA00004249"/>
    </source>
</evidence>
<evidence type="ECO:0000256" key="6">
    <source>
        <dbReference type="ARBA" id="ARBA00012448"/>
    </source>
</evidence>
<keyword evidence="17" id="KW-0735">Signal-anchor</keyword>
<evidence type="ECO:0000256" key="8">
    <source>
        <dbReference type="ARBA" id="ARBA00022475"/>
    </source>
</evidence>
<keyword evidence="21" id="KW-0046">Antibiotic resistance</keyword>
<evidence type="ECO:0000256" key="4">
    <source>
        <dbReference type="ARBA" id="ARBA00007090"/>
    </source>
</evidence>
<feature type="region of interest" description="Disordered" evidence="28">
    <location>
        <begin position="325"/>
        <end position="371"/>
    </location>
</feature>
<dbReference type="STRING" id="402385.SAMN05421848_0922"/>
<dbReference type="InterPro" id="IPR023346">
    <property type="entry name" value="Lysozyme-like_dom_sf"/>
</dbReference>
<dbReference type="Gene3D" id="1.10.3810.10">
    <property type="entry name" value="Biosynthetic peptidoglycan transglycosylase-like"/>
    <property type="match status" value="1"/>
</dbReference>